<dbReference type="Proteomes" id="UP000317935">
    <property type="component" value="Chromosome"/>
</dbReference>
<dbReference type="RefSeq" id="WP_143433469.1">
    <property type="nucleotide sequence ID" value="NZ_AP019774.1"/>
</dbReference>
<accession>A0A6J4CYD2</accession>
<dbReference type="EMBL" id="AP019774">
    <property type="protein sequence ID" value="BCD70526.1"/>
    <property type="molecule type" value="Genomic_DNA"/>
</dbReference>
<dbReference type="GO" id="GO:0016301">
    <property type="term" value="F:kinase activity"/>
    <property type="evidence" value="ECO:0007669"/>
    <property type="project" value="UniProtKB-KW"/>
</dbReference>
<keyword evidence="1" id="KW-0808">Transferase</keyword>
<sequence length="163" mass="18967">MFWHMQMHPGGTPGQLWKEREILEKYSFIGLHGLTENWKNKRVFVFIRDFLNAMRVNDIVAVRKGNKLIALTQVIGTAYDIRKDRSLCMVEKEDDLVSWITYRRPVKILDIIHEEMKVGLKPPRLQDTLTKCTADAPISQIITAWYEKVQDSLKAKGKEIVLV</sequence>
<reference evidence="1 2" key="1">
    <citation type="submission" date="2019-06" db="EMBL/GenBank/DDBJ databases">
        <title>Complete genome sequence of Helicobacter suis SNTW101c.</title>
        <authorList>
            <person name="Rimbara E."/>
            <person name="Suzuki M."/>
            <person name="Matsui H."/>
            <person name="Nakamura M."/>
            <person name="Mori S."/>
            <person name="Shibayama K."/>
        </authorList>
    </citation>
    <scope>NUCLEOTIDE SEQUENCE [LARGE SCALE GENOMIC DNA]</scope>
    <source>
        <strain evidence="1 2">SNTW101c</strain>
    </source>
</reference>
<gene>
    <name evidence="1" type="ORF">SNTW_11710</name>
</gene>
<proteinExistence type="predicted"/>
<protein>
    <submittedName>
        <fullName evidence="1">Pyruvate kinase</fullName>
    </submittedName>
</protein>
<organism evidence="1 2">
    <name type="scientific">Helicobacter suis</name>
    <dbReference type="NCBI Taxonomy" id="104628"/>
    <lineage>
        <taxon>Bacteria</taxon>
        <taxon>Pseudomonadati</taxon>
        <taxon>Campylobacterota</taxon>
        <taxon>Epsilonproteobacteria</taxon>
        <taxon>Campylobacterales</taxon>
        <taxon>Helicobacteraceae</taxon>
        <taxon>Helicobacter</taxon>
    </lineage>
</organism>
<keyword evidence="1" id="KW-0670">Pyruvate</keyword>
<evidence type="ECO:0000313" key="2">
    <source>
        <dbReference type="Proteomes" id="UP000317935"/>
    </source>
</evidence>
<keyword evidence="1" id="KW-0418">Kinase</keyword>
<dbReference type="AlphaFoldDB" id="A0A6J4CYD2"/>
<name>A0A6J4CYD2_9HELI</name>
<evidence type="ECO:0000313" key="1">
    <source>
        <dbReference type="EMBL" id="BCD70526.1"/>
    </source>
</evidence>